<dbReference type="RefSeq" id="WP_378118480.1">
    <property type="nucleotide sequence ID" value="NZ_JBHRTF010000004.1"/>
</dbReference>
<reference evidence="2" key="1">
    <citation type="journal article" date="2019" name="Int. J. Syst. Evol. Microbiol.">
        <title>The Global Catalogue of Microorganisms (GCM) 10K type strain sequencing project: providing services to taxonomists for standard genome sequencing and annotation.</title>
        <authorList>
            <consortium name="The Broad Institute Genomics Platform"/>
            <consortium name="The Broad Institute Genome Sequencing Center for Infectious Disease"/>
            <person name="Wu L."/>
            <person name="Ma J."/>
        </authorList>
    </citation>
    <scope>NUCLEOTIDE SEQUENCE [LARGE SCALE GENOMIC DNA]</scope>
    <source>
        <strain evidence="2">KCTC 52237</strain>
    </source>
</reference>
<dbReference type="EMBL" id="JBHRTF010000004">
    <property type="protein sequence ID" value="MFC3115808.1"/>
    <property type="molecule type" value="Genomic_DNA"/>
</dbReference>
<organism evidence="1 2">
    <name type="scientific">Cellvibrio fontiphilus</name>
    <dbReference type="NCBI Taxonomy" id="1815559"/>
    <lineage>
        <taxon>Bacteria</taxon>
        <taxon>Pseudomonadati</taxon>
        <taxon>Pseudomonadota</taxon>
        <taxon>Gammaproteobacteria</taxon>
        <taxon>Cellvibrionales</taxon>
        <taxon>Cellvibrionaceae</taxon>
        <taxon>Cellvibrio</taxon>
    </lineage>
</organism>
<protein>
    <recommendedName>
        <fullName evidence="3">Solute-binding protein family 3/N-terminal domain-containing protein</fullName>
    </recommendedName>
</protein>
<accession>A0ABV7FIY5</accession>
<proteinExistence type="predicted"/>
<evidence type="ECO:0008006" key="3">
    <source>
        <dbReference type="Google" id="ProtNLM"/>
    </source>
</evidence>
<dbReference type="Gene3D" id="3.40.190.10">
    <property type="entry name" value="Periplasmic binding protein-like II"/>
    <property type="match status" value="1"/>
</dbReference>
<dbReference type="SUPFAM" id="SSF53850">
    <property type="entry name" value="Periplasmic binding protein-like II"/>
    <property type="match status" value="1"/>
</dbReference>
<dbReference type="Proteomes" id="UP001595555">
    <property type="component" value="Unassembled WGS sequence"/>
</dbReference>
<name>A0ABV7FIY5_9GAMM</name>
<gene>
    <name evidence="1" type="ORF">ACFODX_09590</name>
</gene>
<sequence>MSFFMQHLLIYCLAGSFWRYGVAPLALLMLLALPAHAAENVVYSWAESRSMDERGHYPVALLKLALAKAGGDYTPLAARHDLSQSRTLRHVELGRELDITWTLTTPERETRLLPIRIPLDRGLLGWRLLLIKPENSELFASLSLEQLKDLRCGQEQDWPDYPILRHNGFKITPTTNYQGLFYMLQRGRIAFFPRALTEVLPEIKTQEKIPLVIAPRWVLYYPAPVYYFVNKQRPDLAKAIERGLLIAMEDGSMRELFLQHFGESIKHMALDKRDIIRLENPLLSAETPLDNPSLWFDVSRGF</sequence>
<evidence type="ECO:0000313" key="2">
    <source>
        <dbReference type="Proteomes" id="UP001595555"/>
    </source>
</evidence>
<evidence type="ECO:0000313" key="1">
    <source>
        <dbReference type="EMBL" id="MFC3115808.1"/>
    </source>
</evidence>
<keyword evidence="2" id="KW-1185">Reference proteome</keyword>
<comment type="caution">
    <text evidence="1">The sequence shown here is derived from an EMBL/GenBank/DDBJ whole genome shotgun (WGS) entry which is preliminary data.</text>
</comment>